<name>A0A177LUR9_METMH</name>
<reference evidence="3 4" key="1">
    <citation type="submission" date="2016-03" db="EMBL/GenBank/DDBJ databases">
        <authorList>
            <person name="Ploux O."/>
        </authorList>
    </citation>
    <scope>NUCLEOTIDE SEQUENCE [LARGE SCALE GENOMIC DNA]</scope>
    <source>
        <strain evidence="3 4">R-45371</strain>
    </source>
</reference>
<sequence length="71" mass="8369">MGDWDFLHEMRDRGFSQEEITGAMACGYAPWEGEGIAKQERKAKWEELKSQRDSGEISPEEFKRRKTELFK</sequence>
<protein>
    <recommendedName>
        <fullName evidence="2">SHOCT domain-containing protein</fullName>
    </recommendedName>
</protein>
<dbReference type="Pfam" id="PF09851">
    <property type="entry name" value="SHOCT"/>
    <property type="match status" value="1"/>
</dbReference>
<evidence type="ECO:0000256" key="1">
    <source>
        <dbReference type="SAM" id="MobiDB-lite"/>
    </source>
</evidence>
<accession>A0A177LUR9</accession>
<evidence type="ECO:0000259" key="2">
    <source>
        <dbReference type="Pfam" id="PF09851"/>
    </source>
</evidence>
<feature type="domain" description="SHOCT" evidence="2">
    <location>
        <begin position="46"/>
        <end position="69"/>
    </location>
</feature>
<dbReference type="Proteomes" id="UP000077763">
    <property type="component" value="Unassembled WGS sequence"/>
</dbReference>
<dbReference type="AlphaFoldDB" id="A0A177LUR9"/>
<dbReference type="RefSeq" id="WP_064038681.1">
    <property type="nucleotide sequence ID" value="NZ_LUUH01000103.1"/>
</dbReference>
<evidence type="ECO:0000313" key="3">
    <source>
        <dbReference type="EMBL" id="OAH97226.1"/>
    </source>
</evidence>
<evidence type="ECO:0000313" key="4">
    <source>
        <dbReference type="Proteomes" id="UP000077763"/>
    </source>
</evidence>
<dbReference type="InterPro" id="IPR018649">
    <property type="entry name" value="SHOCT"/>
</dbReference>
<comment type="caution">
    <text evidence="3">The sequence shown here is derived from an EMBL/GenBank/DDBJ whole genome shotgun (WGS) entry which is preliminary data.</text>
</comment>
<proteinExistence type="predicted"/>
<organism evidence="3 4">
    <name type="scientific">Methylomonas methanica</name>
    <dbReference type="NCBI Taxonomy" id="421"/>
    <lineage>
        <taxon>Bacteria</taxon>
        <taxon>Pseudomonadati</taxon>
        <taxon>Pseudomonadota</taxon>
        <taxon>Gammaproteobacteria</taxon>
        <taxon>Methylococcales</taxon>
        <taxon>Methylococcaceae</taxon>
        <taxon>Methylomonas</taxon>
    </lineage>
</organism>
<dbReference type="EMBL" id="LUUH01000103">
    <property type="protein sequence ID" value="OAH97226.1"/>
    <property type="molecule type" value="Genomic_DNA"/>
</dbReference>
<gene>
    <name evidence="3" type="ORF">A1353_23330</name>
</gene>
<feature type="region of interest" description="Disordered" evidence="1">
    <location>
        <begin position="47"/>
        <end position="71"/>
    </location>
</feature>